<dbReference type="GO" id="GO:0005634">
    <property type="term" value="C:nucleus"/>
    <property type="evidence" value="ECO:0007669"/>
    <property type="project" value="UniProtKB-SubCell"/>
</dbReference>
<feature type="domain" description="TF-B3" evidence="7">
    <location>
        <begin position="18"/>
        <end position="111"/>
    </location>
</feature>
<dbReference type="EMBL" id="JAYWIO010000003">
    <property type="protein sequence ID" value="KAK7273648.1"/>
    <property type="molecule type" value="Genomic_DNA"/>
</dbReference>
<evidence type="ECO:0000256" key="5">
    <source>
        <dbReference type="ARBA" id="ARBA00023242"/>
    </source>
</evidence>
<evidence type="ECO:0000256" key="2">
    <source>
        <dbReference type="ARBA" id="ARBA00023015"/>
    </source>
</evidence>
<keyword evidence="4" id="KW-0804">Transcription</keyword>
<evidence type="ECO:0000256" key="1">
    <source>
        <dbReference type="ARBA" id="ARBA00004123"/>
    </source>
</evidence>
<keyword evidence="9" id="KW-1185">Reference proteome</keyword>
<dbReference type="InterPro" id="IPR050655">
    <property type="entry name" value="Plant_B3_domain"/>
</dbReference>
<dbReference type="InterPro" id="IPR015300">
    <property type="entry name" value="DNA-bd_pseudobarrel_sf"/>
</dbReference>
<evidence type="ECO:0000313" key="8">
    <source>
        <dbReference type="EMBL" id="KAK7273648.1"/>
    </source>
</evidence>
<dbReference type="SUPFAM" id="SSF101936">
    <property type="entry name" value="DNA-binding pseudobarrel domain"/>
    <property type="match status" value="2"/>
</dbReference>
<dbReference type="AlphaFoldDB" id="A0AAN9FKM1"/>
<dbReference type="Pfam" id="PF02362">
    <property type="entry name" value="B3"/>
    <property type="match status" value="2"/>
</dbReference>
<dbReference type="SMART" id="SM01019">
    <property type="entry name" value="B3"/>
    <property type="match status" value="2"/>
</dbReference>
<accession>A0AAN9FKM1</accession>
<evidence type="ECO:0000256" key="6">
    <source>
        <dbReference type="SAM" id="MobiDB-lite"/>
    </source>
</evidence>
<keyword evidence="3" id="KW-0238">DNA-binding</keyword>
<feature type="region of interest" description="Disordered" evidence="6">
    <location>
        <begin position="153"/>
        <end position="172"/>
    </location>
</feature>
<sequence length="323" mass="37344">MASHCDQRNKHQLHNAILFFKMIVRTSLADGKLKIPKNFTRKYGGGMSNPVFLKPPDGTEWKVYWTNHNGEILFQKGWKEFGRYYSLDHGHMVMFKYEGTSYFDVHIFGTSATEIDYSSHVTHDKKDSLKALNHIYEDSVEILDELAPSHKTRLKSPMSASQPHKKWKTGTTGDVERSSYLQNLPQHVKTIGRTATQRTSLMIRPLPRKNGALKNAMKEAMKFISDNPFFIVDMGPSYLGAYRLGVPTAFVKKYFNEKPTVILQIGKKWWLVKVRCYPKRTSLFSSGWFQFSKENKLQDADVCIFELKNREEAVLDVHIFRGH</sequence>
<evidence type="ECO:0000256" key="4">
    <source>
        <dbReference type="ARBA" id="ARBA00023163"/>
    </source>
</evidence>
<proteinExistence type="predicted"/>
<dbReference type="CDD" id="cd10017">
    <property type="entry name" value="B3_DNA"/>
    <property type="match status" value="2"/>
</dbReference>
<dbReference type="GO" id="GO:0003677">
    <property type="term" value="F:DNA binding"/>
    <property type="evidence" value="ECO:0007669"/>
    <property type="project" value="UniProtKB-KW"/>
</dbReference>
<comment type="caution">
    <text evidence="8">The sequence shown here is derived from an EMBL/GenBank/DDBJ whole genome shotgun (WGS) entry which is preliminary data.</text>
</comment>
<reference evidence="8 9" key="1">
    <citation type="submission" date="2024-01" db="EMBL/GenBank/DDBJ databases">
        <title>The genomes of 5 underutilized Papilionoideae crops provide insights into root nodulation and disease resistanc.</title>
        <authorList>
            <person name="Yuan L."/>
        </authorList>
    </citation>
    <scope>NUCLEOTIDE SEQUENCE [LARGE SCALE GENOMIC DNA]</scope>
    <source>
        <strain evidence="8">ZHUSHIDOU_FW_LH</strain>
        <tissue evidence="8">Leaf</tissue>
    </source>
</reference>
<dbReference type="PANTHER" id="PTHR31920:SF108">
    <property type="entry name" value="B3 DOMAIN-CONTAINING TRANSCRIPTION FACTOR VRN1-LIKE"/>
    <property type="match status" value="1"/>
</dbReference>
<keyword evidence="5" id="KW-0539">Nucleus</keyword>
<dbReference type="Gene3D" id="2.40.330.10">
    <property type="entry name" value="DNA-binding pseudobarrel domain"/>
    <property type="match status" value="2"/>
</dbReference>
<comment type="subcellular location">
    <subcellularLocation>
        <location evidence="1">Nucleus</location>
    </subcellularLocation>
</comment>
<evidence type="ECO:0000256" key="3">
    <source>
        <dbReference type="ARBA" id="ARBA00023125"/>
    </source>
</evidence>
<evidence type="ECO:0000313" key="9">
    <source>
        <dbReference type="Proteomes" id="UP001372338"/>
    </source>
</evidence>
<dbReference type="InterPro" id="IPR003340">
    <property type="entry name" value="B3_DNA-bd"/>
</dbReference>
<organism evidence="8 9">
    <name type="scientific">Crotalaria pallida</name>
    <name type="common">Smooth rattlebox</name>
    <name type="synonym">Crotalaria striata</name>
    <dbReference type="NCBI Taxonomy" id="3830"/>
    <lineage>
        <taxon>Eukaryota</taxon>
        <taxon>Viridiplantae</taxon>
        <taxon>Streptophyta</taxon>
        <taxon>Embryophyta</taxon>
        <taxon>Tracheophyta</taxon>
        <taxon>Spermatophyta</taxon>
        <taxon>Magnoliopsida</taxon>
        <taxon>eudicotyledons</taxon>
        <taxon>Gunneridae</taxon>
        <taxon>Pentapetalae</taxon>
        <taxon>rosids</taxon>
        <taxon>fabids</taxon>
        <taxon>Fabales</taxon>
        <taxon>Fabaceae</taxon>
        <taxon>Papilionoideae</taxon>
        <taxon>50 kb inversion clade</taxon>
        <taxon>genistoids sensu lato</taxon>
        <taxon>core genistoids</taxon>
        <taxon>Crotalarieae</taxon>
        <taxon>Crotalaria</taxon>
    </lineage>
</organism>
<dbReference type="PANTHER" id="PTHR31920">
    <property type="entry name" value="B3 DOMAIN-CONTAINING"/>
    <property type="match status" value="1"/>
</dbReference>
<gene>
    <name evidence="8" type="ORF">RIF29_14706</name>
</gene>
<evidence type="ECO:0000259" key="7">
    <source>
        <dbReference type="PROSITE" id="PS50863"/>
    </source>
</evidence>
<name>A0AAN9FKM1_CROPI</name>
<feature type="domain" description="TF-B3" evidence="7">
    <location>
        <begin position="229"/>
        <end position="323"/>
    </location>
</feature>
<dbReference type="Proteomes" id="UP001372338">
    <property type="component" value="Unassembled WGS sequence"/>
</dbReference>
<protein>
    <recommendedName>
        <fullName evidence="7">TF-B3 domain-containing protein</fullName>
    </recommendedName>
</protein>
<dbReference type="PROSITE" id="PS50863">
    <property type="entry name" value="B3"/>
    <property type="match status" value="2"/>
</dbReference>
<keyword evidence="2" id="KW-0805">Transcription regulation</keyword>